<organism evidence="5">
    <name type="scientific">marine sediment metagenome</name>
    <dbReference type="NCBI Taxonomy" id="412755"/>
    <lineage>
        <taxon>unclassified sequences</taxon>
        <taxon>metagenomes</taxon>
        <taxon>ecological metagenomes</taxon>
    </lineage>
</organism>
<evidence type="ECO:0000256" key="1">
    <source>
        <dbReference type="ARBA" id="ARBA00011975"/>
    </source>
</evidence>
<gene>
    <name evidence="5" type="ORF">S01H1_37093</name>
</gene>
<dbReference type="GO" id="GO:0003677">
    <property type="term" value="F:DNA binding"/>
    <property type="evidence" value="ECO:0007669"/>
    <property type="project" value="TreeGrafter"/>
</dbReference>
<dbReference type="GO" id="GO:0044027">
    <property type="term" value="P:negative regulation of gene expression via chromosomal CpG island methylation"/>
    <property type="evidence" value="ECO:0007669"/>
    <property type="project" value="TreeGrafter"/>
</dbReference>
<keyword evidence="3" id="KW-0808">Transferase</keyword>
<evidence type="ECO:0000256" key="4">
    <source>
        <dbReference type="ARBA" id="ARBA00022691"/>
    </source>
</evidence>
<name>X0WAS1_9ZZZZ</name>
<dbReference type="InterPro" id="IPR018117">
    <property type="entry name" value="C5_DNA_meth_AS"/>
</dbReference>
<dbReference type="PROSITE" id="PS51679">
    <property type="entry name" value="SAM_MT_C5"/>
    <property type="match status" value="1"/>
</dbReference>
<proteinExistence type="predicted"/>
<dbReference type="Pfam" id="PF00145">
    <property type="entry name" value="DNA_methylase"/>
    <property type="match status" value="1"/>
</dbReference>
<dbReference type="InterPro" id="IPR001525">
    <property type="entry name" value="C5_MeTfrase"/>
</dbReference>
<protein>
    <recommendedName>
        <fullName evidence="1">DNA (cytosine-5-)-methyltransferase</fullName>
        <ecNumber evidence="1">2.1.1.37</ecNumber>
    </recommendedName>
</protein>
<evidence type="ECO:0000256" key="2">
    <source>
        <dbReference type="ARBA" id="ARBA00022603"/>
    </source>
</evidence>
<dbReference type="EMBL" id="BARS01023282">
    <property type="protein sequence ID" value="GAG09766.1"/>
    <property type="molecule type" value="Genomic_DNA"/>
</dbReference>
<accession>X0WAS1</accession>
<feature type="non-terminal residue" evidence="5">
    <location>
        <position position="104"/>
    </location>
</feature>
<sequence>MEPKSKRPKAVSLFAGAGGMDLGFIQAGFKIVWANDMDRDCCDTYQLNIGPHIVCSDISSINITDIPEADIVIGGPPCQGFSVAGKMDPNDPRSRLVWFFTKVI</sequence>
<comment type="caution">
    <text evidence="5">The sequence shown here is derived from an EMBL/GenBank/DDBJ whole genome shotgun (WGS) entry which is preliminary data.</text>
</comment>
<dbReference type="PANTHER" id="PTHR10629:SF52">
    <property type="entry name" value="DNA (CYTOSINE-5)-METHYLTRANSFERASE 1"/>
    <property type="match status" value="1"/>
</dbReference>
<dbReference type="SUPFAM" id="SSF53335">
    <property type="entry name" value="S-adenosyl-L-methionine-dependent methyltransferases"/>
    <property type="match status" value="1"/>
</dbReference>
<dbReference type="GO" id="GO:0003886">
    <property type="term" value="F:DNA (cytosine-5-)-methyltransferase activity"/>
    <property type="evidence" value="ECO:0007669"/>
    <property type="project" value="UniProtKB-EC"/>
</dbReference>
<evidence type="ECO:0000313" key="5">
    <source>
        <dbReference type="EMBL" id="GAG09766.1"/>
    </source>
</evidence>
<reference evidence="5" key="1">
    <citation type="journal article" date="2014" name="Front. Microbiol.">
        <title>High frequency of phylogenetically diverse reductive dehalogenase-homologous genes in deep subseafloor sedimentary metagenomes.</title>
        <authorList>
            <person name="Kawai M."/>
            <person name="Futagami T."/>
            <person name="Toyoda A."/>
            <person name="Takaki Y."/>
            <person name="Nishi S."/>
            <person name="Hori S."/>
            <person name="Arai W."/>
            <person name="Tsubouchi T."/>
            <person name="Morono Y."/>
            <person name="Uchiyama I."/>
            <person name="Ito T."/>
            <person name="Fujiyama A."/>
            <person name="Inagaki F."/>
            <person name="Takami H."/>
        </authorList>
    </citation>
    <scope>NUCLEOTIDE SEQUENCE</scope>
    <source>
        <strain evidence="5">Expedition CK06-06</strain>
    </source>
</reference>
<dbReference type="PANTHER" id="PTHR10629">
    <property type="entry name" value="CYTOSINE-SPECIFIC METHYLTRANSFERASE"/>
    <property type="match status" value="1"/>
</dbReference>
<dbReference type="EC" id="2.1.1.37" evidence="1"/>
<dbReference type="AlphaFoldDB" id="X0WAS1"/>
<dbReference type="InterPro" id="IPR029063">
    <property type="entry name" value="SAM-dependent_MTases_sf"/>
</dbReference>
<evidence type="ECO:0000256" key="3">
    <source>
        <dbReference type="ARBA" id="ARBA00022679"/>
    </source>
</evidence>
<dbReference type="PROSITE" id="PS00094">
    <property type="entry name" value="C5_MTASE_1"/>
    <property type="match status" value="1"/>
</dbReference>
<dbReference type="InterPro" id="IPR050390">
    <property type="entry name" value="C5-Methyltransferase"/>
</dbReference>
<keyword evidence="4" id="KW-0949">S-adenosyl-L-methionine</keyword>
<dbReference type="GO" id="GO:0032259">
    <property type="term" value="P:methylation"/>
    <property type="evidence" value="ECO:0007669"/>
    <property type="project" value="UniProtKB-KW"/>
</dbReference>
<dbReference type="Gene3D" id="3.40.50.150">
    <property type="entry name" value="Vaccinia Virus protein VP39"/>
    <property type="match status" value="1"/>
</dbReference>
<keyword evidence="2" id="KW-0489">Methyltransferase</keyword>